<comment type="caution">
    <text evidence="3">The sequence shown here is derived from an EMBL/GenBank/DDBJ whole genome shotgun (WGS) entry which is preliminary data.</text>
</comment>
<sequence>MPSRDVKSYLLRKADGRDEAVSRHWLELEDLYSKRLWHQLTLKIQTFIRHESFKTTGLFEMYECFIADFEHKINPLSLVDIAVVTSNEIKGPDEKIEFLKNIKDKVSSC</sequence>
<feature type="domain" description="PSD13 N-terminal" evidence="2">
    <location>
        <begin position="25"/>
        <end position="106"/>
    </location>
</feature>
<name>A0AA35XH84_GEOBA</name>
<evidence type="ECO:0000259" key="2">
    <source>
        <dbReference type="Pfam" id="PF22037"/>
    </source>
</evidence>
<dbReference type="GO" id="GO:0005829">
    <property type="term" value="C:cytosol"/>
    <property type="evidence" value="ECO:0007669"/>
    <property type="project" value="TreeGrafter"/>
</dbReference>
<keyword evidence="1 3" id="KW-0647">Proteasome</keyword>
<keyword evidence="4" id="KW-1185">Reference proteome</keyword>
<reference evidence="3" key="1">
    <citation type="submission" date="2023-03" db="EMBL/GenBank/DDBJ databases">
        <authorList>
            <person name="Steffen K."/>
            <person name="Cardenas P."/>
        </authorList>
    </citation>
    <scope>NUCLEOTIDE SEQUENCE</scope>
</reference>
<dbReference type="GO" id="GO:0005198">
    <property type="term" value="F:structural molecule activity"/>
    <property type="evidence" value="ECO:0007669"/>
    <property type="project" value="TreeGrafter"/>
</dbReference>
<organism evidence="3 4">
    <name type="scientific">Geodia barretti</name>
    <name type="common">Barrett's horny sponge</name>
    <dbReference type="NCBI Taxonomy" id="519541"/>
    <lineage>
        <taxon>Eukaryota</taxon>
        <taxon>Metazoa</taxon>
        <taxon>Porifera</taxon>
        <taxon>Demospongiae</taxon>
        <taxon>Heteroscleromorpha</taxon>
        <taxon>Tetractinellida</taxon>
        <taxon>Astrophorina</taxon>
        <taxon>Geodiidae</taxon>
        <taxon>Geodia</taxon>
    </lineage>
</organism>
<dbReference type="Proteomes" id="UP001174909">
    <property type="component" value="Unassembled WGS sequence"/>
</dbReference>
<dbReference type="AlphaFoldDB" id="A0AA35XH84"/>
<proteinExistence type="predicted"/>
<evidence type="ECO:0000313" key="3">
    <source>
        <dbReference type="EMBL" id="CAI8057369.1"/>
    </source>
</evidence>
<dbReference type="PANTHER" id="PTHR10539">
    <property type="entry name" value="26S PROTEASOME NON-ATPASE REGULATORY SUBUNIT 13"/>
    <property type="match status" value="1"/>
</dbReference>
<dbReference type="InterPro" id="IPR035298">
    <property type="entry name" value="PSMD13"/>
</dbReference>
<evidence type="ECO:0000313" key="4">
    <source>
        <dbReference type="Proteomes" id="UP001174909"/>
    </source>
</evidence>
<dbReference type="Pfam" id="PF22037">
    <property type="entry name" value="PSD13_N"/>
    <property type="match status" value="1"/>
</dbReference>
<dbReference type="PANTHER" id="PTHR10539:SF0">
    <property type="entry name" value="26S PROTEASOME NON-ATPASE REGULATORY SUBUNIT 13"/>
    <property type="match status" value="1"/>
</dbReference>
<dbReference type="GO" id="GO:0008541">
    <property type="term" value="C:proteasome regulatory particle, lid subcomplex"/>
    <property type="evidence" value="ECO:0007669"/>
    <property type="project" value="TreeGrafter"/>
</dbReference>
<dbReference type="GO" id="GO:0006511">
    <property type="term" value="P:ubiquitin-dependent protein catabolic process"/>
    <property type="evidence" value="ECO:0007669"/>
    <property type="project" value="TreeGrafter"/>
</dbReference>
<dbReference type="EMBL" id="CASHTH010004441">
    <property type="protein sequence ID" value="CAI8057369.1"/>
    <property type="molecule type" value="Genomic_DNA"/>
</dbReference>
<dbReference type="InterPro" id="IPR054179">
    <property type="entry name" value="PSD13_N"/>
</dbReference>
<gene>
    <name evidence="3" type="ORF">GBAR_LOCUS31262</name>
</gene>
<protein>
    <submittedName>
        <fullName evidence="3">26S proteasome non-ATPase regulatory subunit 13</fullName>
    </submittedName>
</protein>
<evidence type="ECO:0000256" key="1">
    <source>
        <dbReference type="ARBA" id="ARBA00022942"/>
    </source>
</evidence>
<accession>A0AA35XH84</accession>
<dbReference type="GO" id="GO:0005634">
    <property type="term" value="C:nucleus"/>
    <property type="evidence" value="ECO:0007669"/>
    <property type="project" value="TreeGrafter"/>
</dbReference>